<evidence type="ECO:0000256" key="1">
    <source>
        <dbReference type="SAM" id="MobiDB-lite"/>
    </source>
</evidence>
<proteinExistence type="predicted"/>
<name>A0A6I4J0N7_9SPHN</name>
<dbReference type="Proteomes" id="UP000441389">
    <property type="component" value="Unassembled WGS sequence"/>
</dbReference>
<evidence type="ECO:0000313" key="3">
    <source>
        <dbReference type="Proteomes" id="UP000441389"/>
    </source>
</evidence>
<dbReference type="EMBL" id="WQMS01000009">
    <property type="protein sequence ID" value="MVO78119.1"/>
    <property type="molecule type" value="Genomic_DNA"/>
</dbReference>
<sequence length="180" mass="19236">MNRRGRKARLAGVMGLLVGGGVMLGALASSATRDAWVWRAPPRIPVTDSPDSMAVDQASAGQGWARAAYDGGLRQCPKMNAEFLAACETEMKKLAARPEFAAGSYGGPLLITKMVPEQPDDGWDAQDRLERPREELRPASFELPPDSAPEHPAFTPTPDNYPAAPEAAVTADDISPPTPR</sequence>
<feature type="compositionally biased region" description="Basic and acidic residues" evidence="1">
    <location>
        <begin position="125"/>
        <end position="137"/>
    </location>
</feature>
<keyword evidence="3" id="KW-1185">Reference proteome</keyword>
<comment type="caution">
    <text evidence="2">The sequence shown here is derived from an EMBL/GenBank/DDBJ whole genome shotgun (WGS) entry which is preliminary data.</text>
</comment>
<dbReference type="RefSeq" id="WP_157027078.1">
    <property type="nucleotide sequence ID" value="NZ_WQMS01000009.1"/>
</dbReference>
<gene>
    <name evidence="2" type="ORF">GON01_09255</name>
</gene>
<protein>
    <submittedName>
        <fullName evidence="2">Uncharacterized protein</fullName>
    </submittedName>
</protein>
<evidence type="ECO:0000313" key="2">
    <source>
        <dbReference type="EMBL" id="MVO78119.1"/>
    </source>
</evidence>
<organism evidence="2 3">
    <name type="scientific">Sphingomonas horti</name>
    <dbReference type="NCBI Taxonomy" id="2682842"/>
    <lineage>
        <taxon>Bacteria</taxon>
        <taxon>Pseudomonadati</taxon>
        <taxon>Pseudomonadota</taxon>
        <taxon>Alphaproteobacteria</taxon>
        <taxon>Sphingomonadales</taxon>
        <taxon>Sphingomonadaceae</taxon>
        <taxon>Sphingomonas</taxon>
    </lineage>
</organism>
<dbReference type="AlphaFoldDB" id="A0A6I4J0N7"/>
<reference evidence="2 3" key="1">
    <citation type="submission" date="2019-12" db="EMBL/GenBank/DDBJ databases">
        <authorList>
            <person name="Huq M.A."/>
        </authorList>
    </citation>
    <scope>NUCLEOTIDE SEQUENCE [LARGE SCALE GENOMIC DNA]</scope>
    <source>
        <strain evidence="2 3">MAH-20</strain>
    </source>
</reference>
<feature type="region of interest" description="Disordered" evidence="1">
    <location>
        <begin position="111"/>
        <end position="180"/>
    </location>
</feature>
<accession>A0A6I4J0N7</accession>